<dbReference type="PROSITE" id="PS00060">
    <property type="entry name" value="ADH_IRON_2"/>
    <property type="match status" value="1"/>
</dbReference>
<dbReference type="GO" id="GO:0005829">
    <property type="term" value="C:cytosol"/>
    <property type="evidence" value="ECO:0007669"/>
    <property type="project" value="TreeGrafter"/>
</dbReference>
<evidence type="ECO:0000259" key="3">
    <source>
        <dbReference type="Pfam" id="PF00465"/>
    </source>
</evidence>
<dbReference type="FunFam" id="3.40.50.1970:FF:000003">
    <property type="entry name" value="Alcohol dehydrogenase, iron-containing"/>
    <property type="match status" value="1"/>
</dbReference>
<protein>
    <submittedName>
        <fullName evidence="5">Iron-containing alcohol dehydrogenase</fullName>
    </submittedName>
</protein>
<dbReference type="GO" id="GO:0008106">
    <property type="term" value="F:alcohol dehydrogenase (NADP+) activity"/>
    <property type="evidence" value="ECO:0007669"/>
    <property type="project" value="TreeGrafter"/>
</dbReference>
<dbReference type="Gene3D" id="3.40.50.1970">
    <property type="match status" value="1"/>
</dbReference>
<evidence type="ECO:0000259" key="4">
    <source>
        <dbReference type="Pfam" id="PF25137"/>
    </source>
</evidence>
<dbReference type="GO" id="GO:1990002">
    <property type="term" value="F:methylglyoxal reductase (NADPH) (acetol producing) activity"/>
    <property type="evidence" value="ECO:0007669"/>
    <property type="project" value="TreeGrafter"/>
</dbReference>
<dbReference type="Proteomes" id="UP000266441">
    <property type="component" value="Unassembled WGS sequence"/>
</dbReference>
<dbReference type="AlphaFoldDB" id="A0A399CXK4"/>
<keyword evidence="6" id="KW-1185">Reference proteome</keyword>
<dbReference type="CDD" id="cd08187">
    <property type="entry name" value="BDH"/>
    <property type="match status" value="1"/>
</dbReference>
<evidence type="ECO:0000313" key="6">
    <source>
        <dbReference type="Proteomes" id="UP000266441"/>
    </source>
</evidence>
<evidence type="ECO:0000313" key="5">
    <source>
        <dbReference type="EMBL" id="RIH62790.1"/>
    </source>
</evidence>
<sequence length="386" mass="42969">MYNFEYRNPVKIIFGKGSIPKVADEIPENAKILMTYGGGSIKRTGVYDQVKNALKNFDLFEFGGIEPNPHYETCMKAVELIKNEKIDFLLAVGGGSVIDATKFIAAGALYPGKDPWDFFVQRYIIEPDKAIPFGAVLTLPATGSEMNGNAVITRISTQEKLAFGSPKVLPQFSILDPECVFTLPDRQVANGIVDAFVHVMEQYLTFPVNSPLQDRFAEGILLTLVEEGPKVIANRNDYEAAANFMWSATLALNGLIATGVPQDWGTHMIGHELTAYHGIDHARTLAIVLPGIMQIKRQSKKEKILQYGERIWGITEGTDDERIDKTIAKTVDFFESMGVPCTLPEYDVPVETIAKIKERFKERESKLGENKDIGYQEVEAILKSRL</sequence>
<dbReference type="RefSeq" id="WP_119352271.1">
    <property type="nucleotide sequence ID" value="NZ_JBFHKJ010000656.1"/>
</dbReference>
<dbReference type="PANTHER" id="PTHR43633:SF1">
    <property type="entry name" value="ALCOHOL DEHYDROGENASE YQHD"/>
    <property type="match status" value="1"/>
</dbReference>
<dbReference type="GO" id="GO:0046872">
    <property type="term" value="F:metal ion binding"/>
    <property type="evidence" value="ECO:0007669"/>
    <property type="project" value="InterPro"/>
</dbReference>
<evidence type="ECO:0000256" key="2">
    <source>
        <dbReference type="ARBA" id="ARBA00023002"/>
    </source>
</evidence>
<feature type="domain" description="Alcohol dehydrogenase iron-type/glycerol dehydrogenase GldA" evidence="3">
    <location>
        <begin position="9"/>
        <end position="177"/>
    </location>
</feature>
<dbReference type="PANTHER" id="PTHR43633">
    <property type="entry name" value="ALCOHOL DEHYDROGENASE YQHD"/>
    <property type="match status" value="1"/>
</dbReference>
<organism evidence="5 6">
    <name type="scientific">Mariniphaga sediminis</name>
    <dbReference type="NCBI Taxonomy" id="1628158"/>
    <lineage>
        <taxon>Bacteria</taxon>
        <taxon>Pseudomonadati</taxon>
        <taxon>Bacteroidota</taxon>
        <taxon>Bacteroidia</taxon>
        <taxon>Marinilabiliales</taxon>
        <taxon>Prolixibacteraceae</taxon>
        <taxon>Mariniphaga</taxon>
    </lineage>
</organism>
<dbReference type="EMBL" id="QWET01000037">
    <property type="protein sequence ID" value="RIH62790.1"/>
    <property type="molecule type" value="Genomic_DNA"/>
</dbReference>
<dbReference type="InterPro" id="IPR018211">
    <property type="entry name" value="ADH_Fe_CS"/>
</dbReference>
<dbReference type="Pfam" id="PF25137">
    <property type="entry name" value="ADH_Fe_C"/>
    <property type="match status" value="1"/>
</dbReference>
<dbReference type="Pfam" id="PF00465">
    <property type="entry name" value="Fe-ADH"/>
    <property type="match status" value="1"/>
</dbReference>
<comment type="caution">
    <text evidence="5">The sequence shown here is derived from an EMBL/GenBank/DDBJ whole genome shotgun (WGS) entry which is preliminary data.</text>
</comment>
<dbReference type="PROSITE" id="PS00913">
    <property type="entry name" value="ADH_IRON_1"/>
    <property type="match status" value="1"/>
</dbReference>
<dbReference type="InterPro" id="IPR001670">
    <property type="entry name" value="ADH_Fe/GldA"/>
</dbReference>
<accession>A0A399CXK4</accession>
<proteinExistence type="inferred from homology"/>
<dbReference type="InterPro" id="IPR044731">
    <property type="entry name" value="BDH-like"/>
</dbReference>
<dbReference type="GO" id="GO:1990362">
    <property type="term" value="F:butanol dehydrogenase (NAD+) activity"/>
    <property type="evidence" value="ECO:0007669"/>
    <property type="project" value="InterPro"/>
</dbReference>
<reference evidence="5 6" key="1">
    <citation type="journal article" date="2015" name="Int. J. Syst. Evol. Microbiol.">
        <title>Mariniphaga sediminis sp. nov., isolated from coastal sediment.</title>
        <authorList>
            <person name="Wang F.Q."/>
            <person name="Shen Q.Y."/>
            <person name="Chen G.J."/>
            <person name="Du Z.J."/>
        </authorList>
    </citation>
    <scope>NUCLEOTIDE SEQUENCE [LARGE SCALE GENOMIC DNA]</scope>
    <source>
        <strain evidence="5 6">SY21</strain>
    </source>
</reference>
<dbReference type="InterPro" id="IPR056798">
    <property type="entry name" value="ADH_Fe_C"/>
</dbReference>
<keyword evidence="2" id="KW-0560">Oxidoreductase</keyword>
<dbReference type="SUPFAM" id="SSF56796">
    <property type="entry name" value="Dehydroquinate synthase-like"/>
    <property type="match status" value="1"/>
</dbReference>
<dbReference type="Gene3D" id="1.20.1090.10">
    <property type="entry name" value="Dehydroquinate synthase-like - alpha domain"/>
    <property type="match status" value="1"/>
</dbReference>
<name>A0A399CXK4_9BACT</name>
<gene>
    <name evidence="5" type="ORF">D1164_23080</name>
</gene>
<dbReference type="OrthoDB" id="9801156at2"/>
<evidence type="ECO:0000256" key="1">
    <source>
        <dbReference type="ARBA" id="ARBA00007358"/>
    </source>
</evidence>
<feature type="domain" description="Fe-containing alcohol dehydrogenase-like C-terminal" evidence="4">
    <location>
        <begin position="189"/>
        <end position="384"/>
    </location>
</feature>
<comment type="similarity">
    <text evidence="1">Belongs to the iron-containing alcohol dehydrogenase family.</text>
</comment>